<dbReference type="AlphaFoldDB" id="A0A830GT36"/>
<dbReference type="Pfam" id="PF07992">
    <property type="entry name" value="Pyr_redox_2"/>
    <property type="match status" value="1"/>
</dbReference>
<dbReference type="InterPro" id="IPR023753">
    <property type="entry name" value="FAD/NAD-binding_dom"/>
</dbReference>
<dbReference type="EMBL" id="BMNL01000001">
    <property type="protein sequence ID" value="GGP19605.1"/>
    <property type="molecule type" value="Genomic_DNA"/>
</dbReference>
<comment type="caution">
    <text evidence="7">The sequence shown here is derived from an EMBL/GenBank/DDBJ whole genome shotgun (WGS) entry which is preliminary data.</text>
</comment>
<keyword evidence="8" id="KW-1185">Reference proteome</keyword>
<keyword evidence="4" id="KW-1015">Disulfide bond</keyword>
<dbReference type="PRINTS" id="PR00469">
    <property type="entry name" value="PNDRDTASEII"/>
</dbReference>
<dbReference type="Proteomes" id="UP000610960">
    <property type="component" value="Unassembled WGS sequence"/>
</dbReference>
<evidence type="ECO:0000313" key="7">
    <source>
        <dbReference type="EMBL" id="GGP19605.1"/>
    </source>
</evidence>
<keyword evidence="3" id="KW-0560">Oxidoreductase</keyword>
<keyword evidence="2" id="KW-0274">FAD</keyword>
<name>A0A830GT36_9CREN</name>
<protein>
    <submittedName>
        <fullName evidence="7">Thioredoxin-disulfide reductase</fullName>
    </submittedName>
</protein>
<keyword evidence="5" id="KW-0676">Redox-active center</keyword>
<keyword evidence="1" id="KW-0285">Flavoprotein</keyword>
<dbReference type="RefSeq" id="WP_188595782.1">
    <property type="nucleotide sequence ID" value="NZ_BMNL01000001.1"/>
</dbReference>
<dbReference type="InterPro" id="IPR050097">
    <property type="entry name" value="Ferredoxin-NADP_redctase_2"/>
</dbReference>
<accession>A0A830GT36</accession>
<reference evidence="7" key="1">
    <citation type="journal article" date="2014" name="Int. J. Syst. Evol. Microbiol.">
        <title>Complete genome sequence of Corynebacterium casei LMG S-19264T (=DSM 44701T), isolated from a smear-ripened cheese.</title>
        <authorList>
            <consortium name="US DOE Joint Genome Institute (JGI-PGF)"/>
            <person name="Walter F."/>
            <person name="Albersmeier A."/>
            <person name="Kalinowski J."/>
            <person name="Ruckert C."/>
        </authorList>
    </citation>
    <scope>NUCLEOTIDE SEQUENCE</scope>
    <source>
        <strain evidence="7">JCM 10088</strain>
    </source>
</reference>
<evidence type="ECO:0000256" key="2">
    <source>
        <dbReference type="ARBA" id="ARBA00022827"/>
    </source>
</evidence>
<evidence type="ECO:0000259" key="6">
    <source>
        <dbReference type="Pfam" id="PF07992"/>
    </source>
</evidence>
<dbReference type="OrthoDB" id="27340at2157"/>
<sequence length="333" mass="36142">MSLSLGSLELAGDVVDELKSKLLDVIIVGGGPAGLNAALYAARYKLSTAVISEDVGGQVGKAGWVENYLGYERIMGPDLVSKFEQHVKSYGVPFLLDSVVAVRRDGDSFVVTTSSGDDLRSRTVILAVGERRRKLNVKGEKEFDGKGVSYCAPCDAPLFKDKVVAVVGGGDAAASASLLLTEYAKKVYIIHRRDKLRAEPTYQDMLRRNPKIEILWNTVVKELRGDKLLRSAVLQRTDTGQEYGLSIDGIFVEIGAEPPVELFRGIGLKTDERGYVVVNNLMETSEPGIYAAGDAVNITPLDFRQITVAAGQGALAAYSAYNYILKRYGQGRQ</sequence>
<evidence type="ECO:0000256" key="3">
    <source>
        <dbReference type="ARBA" id="ARBA00023002"/>
    </source>
</evidence>
<dbReference type="GO" id="GO:0016668">
    <property type="term" value="F:oxidoreductase activity, acting on a sulfur group of donors, NAD(P) as acceptor"/>
    <property type="evidence" value="ECO:0007669"/>
    <property type="project" value="UniProtKB-ARBA"/>
</dbReference>
<evidence type="ECO:0000256" key="4">
    <source>
        <dbReference type="ARBA" id="ARBA00023157"/>
    </source>
</evidence>
<dbReference type="Gene3D" id="3.50.50.60">
    <property type="entry name" value="FAD/NAD(P)-binding domain"/>
    <property type="match status" value="2"/>
</dbReference>
<feature type="domain" description="FAD/NAD(P)-binding" evidence="6">
    <location>
        <begin position="24"/>
        <end position="313"/>
    </location>
</feature>
<dbReference type="InterPro" id="IPR036188">
    <property type="entry name" value="FAD/NAD-bd_sf"/>
</dbReference>
<gene>
    <name evidence="7" type="ORF">GCM10007981_03960</name>
</gene>
<evidence type="ECO:0000256" key="1">
    <source>
        <dbReference type="ARBA" id="ARBA00022630"/>
    </source>
</evidence>
<dbReference type="SUPFAM" id="SSF51905">
    <property type="entry name" value="FAD/NAD(P)-binding domain"/>
    <property type="match status" value="1"/>
</dbReference>
<dbReference type="PANTHER" id="PTHR48105">
    <property type="entry name" value="THIOREDOXIN REDUCTASE 1-RELATED-RELATED"/>
    <property type="match status" value="1"/>
</dbReference>
<organism evidence="7 8">
    <name type="scientific">Thermocladium modestius</name>
    <dbReference type="NCBI Taxonomy" id="62609"/>
    <lineage>
        <taxon>Archaea</taxon>
        <taxon>Thermoproteota</taxon>
        <taxon>Thermoprotei</taxon>
        <taxon>Thermoproteales</taxon>
        <taxon>Thermoproteaceae</taxon>
        <taxon>Thermocladium</taxon>
    </lineage>
</organism>
<evidence type="ECO:0000313" key="8">
    <source>
        <dbReference type="Proteomes" id="UP000610960"/>
    </source>
</evidence>
<dbReference type="PRINTS" id="PR00368">
    <property type="entry name" value="FADPNR"/>
</dbReference>
<dbReference type="PROSITE" id="PS00573">
    <property type="entry name" value="PYRIDINE_REDOX_2"/>
    <property type="match status" value="1"/>
</dbReference>
<reference evidence="7" key="2">
    <citation type="submission" date="2020-09" db="EMBL/GenBank/DDBJ databases">
        <authorList>
            <person name="Sun Q."/>
            <person name="Ohkuma M."/>
        </authorList>
    </citation>
    <scope>NUCLEOTIDE SEQUENCE</scope>
    <source>
        <strain evidence="7">JCM 10088</strain>
    </source>
</reference>
<dbReference type="InterPro" id="IPR008255">
    <property type="entry name" value="Pyr_nucl-diS_OxRdtase_2_AS"/>
</dbReference>
<proteinExistence type="predicted"/>
<evidence type="ECO:0000256" key="5">
    <source>
        <dbReference type="ARBA" id="ARBA00023284"/>
    </source>
</evidence>